<evidence type="ECO:0000313" key="2">
    <source>
        <dbReference type="EMBL" id="KFK28846.1"/>
    </source>
</evidence>
<organism evidence="2 3">
    <name type="scientific">Arabis alpina</name>
    <name type="common">Alpine rock-cress</name>
    <dbReference type="NCBI Taxonomy" id="50452"/>
    <lineage>
        <taxon>Eukaryota</taxon>
        <taxon>Viridiplantae</taxon>
        <taxon>Streptophyta</taxon>
        <taxon>Embryophyta</taxon>
        <taxon>Tracheophyta</taxon>
        <taxon>Spermatophyta</taxon>
        <taxon>Magnoliopsida</taxon>
        <taxon>eudicotyledons</taxon>
        <taxon>Gunneridae</taxon>
        <taxon>Pentapetalae</taxon>
        <taxon>rosids</taxon>
        <taxon>malvids</taxon>
        <taxon>Brassicales</taxon>
        <taxon>Brassicaceae</taxon>
        <taxon>Arabideae</taxon>
        <taxon>Arabis</taxon>
    </lineage>
</organism>
<accession>A0A087GG44</accession>
<dbReference type="Proteomes" id="UP000029120">
    <property type="component" value="Chromosome 7"/>
</dbReference>
<sequence length="228" mass="24806">MQGTFWNLRLHSGRHRTPSAGSVIFTTPSTDTARKRLSSREQAALKAAAAAKATRSSVPTTTSVRARSSMTSVPKTPTTLTLRPSSRLTPDELAIRHNQSERKALISCGKGECIDRGTPAKRQRVDTYPAAIVEREASASRVATPSVSGLLRDEAYVATKSKASERANAVLQLRLDEFTEQNRVLDTKLVKLKSRCTKGEDEIALMRKQLSSASDLQSTRIGEVVAEA</sequence>
<evidence type="ECO:0000313" key="3">
    <source>
        <dbReference type="Proteomes" id="UP000029120"/>
    </source>
</evidence>
<feature type="compositionally biased region" description="Low complexity" evidence="1">
    <location>
        <begin position="76"/>
        <end position="87"/>
    </location>
</feature>
<proteinExistence type="predicted"/>
<feature type="compositionally biased region" description="Low complexity" evidence="1">
    <location>
        <begin position="50"/>
        <end position="69"/>
    </location>
</feature>
<feature type="region of interest" description="Disordered" evidence="1">
    <location>
        <begin position="50"/>
        <end position="87"/>
    </location>
</feature>
<evidence type="ECO:0000256" key="1">
    <source>
        <dbReference type="SAM" id="MobiDB-lite"/>
    </source>
</evidence>
<dbReference type="AlphaFoldDB" id="A0A087GG44"/>
<reference evidence="3" key="1">
    <citation type="journal article" date="2015" name="Nat. Plants">
        <title>Genome expansion of Arabis alpina linked with retrotransposition and reduced symmetric DNA methylation.</title>
        <authorList>
            <person name="Willing E.M."/>
            <person name="Rawat V."/>
            <person name="Mandakova T."/>
            <person name="Maumus F."/>
            <person name="James G.V."/>
            <person name="Nordstroem K.J."/>
            <person name="Becker C."/>
            <person name="Warthmann N."/>
            <person name="Chica C."/>
            <person name="Szarzynska B."/>
            <person name="Zytnicki M."/>
            <person name="Albani M.C."/>
            <person name="Kiefer C."/>
            <person name="Bergonzi S."/>
            <person name="Castaings L."/>
            <person name="Mateos J.L."/>
            <person name="Berns M.C."/>
            <person name="Bujdoso N."/>
            <person name="Piofczyk T."/>
            <person name="de Lorenzo L."/>
            <person name="Barrero-Sicilia C."/>
            <person name="Mateos I."/>
            <person name="Piednoel M."/>
            <person name="Hagmann J."/>
            <person name="Chen-Min-Tao R."/>
            <person name="Iglesias-Fernandez R."/>
            <person name="Schuster S.C."/>
            <person name="Alonso-Blanco C."/>
            <person name="Roudier F."/>
            <person name="Carbonero P."/>
            <person name="Paz-Ares J."/>
            <person name="Davis S.J."/>
            <person name="Pecinka A."/>
            <person name="Quesneville H."/>
            <person name="Colot V."/>
            <person name="Lysak M.A."/>
            <person name="Weigel D."/>
            <person name="Coupland G."/>
            <person name="Schneeberger K."/>
        </authorList>
    </citation>
    <scope>NUCLEOTIDE SEQUENCE [LARGE SCALE GENOMIC DNA]</scope>
    <source>
        <strain evidence="3">cv. Pajares</strain>
    </source>
</reference>
<protein>
    <submittedName>
        <fullName evidence="2">Uncharacterized protein</fullName>
    </submittedName>
</protein>
<keyword evidence="3" id="KW-1185">Reference proteome</keyword>
<dbReference type="Gramene" id="KFK28846">
    <property type="protein sequence ID" value="KFK28846"/>
    <property type="gene ID" value="AALP_AA7G056100"/>
</dbReference>
<name>A0A087GG44_ARAAL</name>
<dbReference type="EMBL" id="CM002875">
    <property type="protein sequence ID" value="KFK28846.1"/>
    <property type="molecule type" value="Genomic_DNA"/>
</dbReference>
<gene>
    <name evidence="2" type="ordered locus">AALP_Aa7g056100</name>
</gene>